<sequence length="130" mass="14900">MPWRQAFLNDRTDEQAHGRREIRRMKICTARPDLPFPHAAQAIQIKHRRTDRTTGKTTIVTIYAITSLRPDRITHTHLAALIRGHWSIEALHHIRDVTYREDASRVRTGAAPRIMASLRNLAVGLARLIG</sequence>
<name>A0ABW2STU7_9ACTN</name>
<comment type="caution">
    <text evidence="1">The sequence shown here is derived from an EMBL/GenBank/DDBJ whole genome shotgun (WGS) entry which is preliminary data.</text>
</comment>
<organism evidence="1 2">
    <name type="scientific">Streptosporangium amethystogenes subsp. fukuiense</name>
    <dbReference type="NCBI Taxonomy" id="698418"/>
    <lineage>
        <taxon>Bacteria</taxon>
        <taxon>Bacillati</taxon>
        <taxon>Actinomycetota</taxon>
        <taxon>Actinomycetes</taxon>
        <taxon>Streptosporangiales</taxon>
        <taxon>Streptosporangiaceae</taxon>
        <taxon>Streptosporangium</taxon>
    </lineage>
</organism>
<evidence type="ECO:0000313" key="2">
    <source>
        <dbReference type="Proteomes" id="UP001596514"/>
    </source>
</evidence>
<gene>
    <name evidence="1" type="ORF">ACFQVD_04755</name>
</gene>
<evidence type="ECO:0000313" key="1">
    <source>
        <dbReference type="EMBL" id="MFC7599413.1"/>
    </source>
</evidence>
<keyword evidence="2" id="KW-1185">Reference proteome</keyword>
<reference evidence="2" key="1">
    <citation type="journal article" date="2019" name="Int. J. Syst. Evol. Microbiol.">
        <title>The Global Catalogue of Microorganisms (GCM) 10K type strain sequencing project: providing services to taxonomists for standard genome sequencing and annotation.</title>
        <authorList>
            <consortium name="The Broad Institute Genomics Platform"/>
            <consortium name="The Broad Institute Genome Sequencing Center for Infectious Disease"/>
            <person name="Wu L."/>
            <person name="Ma J."/>
        </authorList>
    </citation>
    <scope>NUCLEOTIDE SEQUENCE [LARGE SCALE GENOMIC DNA]</scope>
    <source>
        <strain evidence="2">JCM 10083</strain>
    </source>
</reference>
<dbReference type="NCBIfam" id="NF033564">
    <property type="entry name" value="transpos_ISAs1"/>
    <property type="match status" value="1"/>
</dbReference>
<dbReference type="PANTHER" id="PTHR30298:SF0">
    <property type="entry name" value="PROTEIN YBFL-RELATED"/>
    <property type="match status" value="1"/>
</dbReference>
<accession>A0ABW2STU7</accession>
<dbReference type="EMBL" id="JBHTEE010000001">
    <property type="protein sequence ID" value="MFC7599413.1"/>
    <property type="molecule type" value="Genomic_DNA"/>
</dbReference>
<dbReference type="Proteomes" id="UP001596514">
    <property type="component" value="Unassembled WGS sequence"/>
</dbReference>
<dbReference type="InterPro" id="IPR047647">
    <property type="entry name" value="ISAs1_transpos"/>
</dbReference>
<dbReference type="RefSeq" id="WP_343966700.1">
    <property type="nucleotide sequence ID" value="NZ_BAAAGK010000043.1"/>
</dbReference>
<dbReference type="PANTHER" id="PTHR30298">
    <property type="entry name" value="H REPEAT-ASSOCIATED PREDICTED TRANSPOSASE"/>
    <property type="match status" value="1"/>
</dbReference>
<proteinExistence type="predicted"/>
<protein>
    <submittedName>
        <fullName evidence="1">ISAs1 family transposase</fullName>
    </submittedName>
</protein>
<dbReference type="InterPro" id="IPR051698">
    <property type="entry name" value="Transposase_11-like"/>
</dbReference>